<dbReference type="AlphaFoldDB" id="A0A1G6VUT8"/>
<organism evidence="2 3">
    <name type="scientific">Actinokineospora iranica</name>
    <dbReference type="NCBI Taxonomy" id="1271860"/>
    <lineage>
        <taxon>Bacteria</taxon>
        <taxon>Bacillati</taxon>
        <taxon>Actinomycetota</taxon>
        <taxon>Actinomycetes</taxon>
        <taxon>Pseudonocardiales</taxon>
        <taxon>Pseudonocardiaceae</taxon>
        <taxon>Actinokineospora</taxon>
    </lineage>
</organism>
<feature type="region of interest" description="Disordered" evidence="1">
    <location>
        <begin position="160"/>
        <end position="195"/>
    </location>
</feature>
<name>A0A1G6VUT8_9PSEU</name>
<evidence type="ECO:0008006" key="4">
    <source>
        <dbReference type="Google" id="ProtNLM"/>
    </source>
</evidence>
<dbReference type="EMBL" id="FMZZ01000013">
    <property type="protein sequence ID" value="SDD56596.1"/>
    <property type="molecule type" value="Genomic_DNA"/>
</dbReference>
<sequence>MRIDRSYVRAAMSAGAVLTAILTAGGCTSSDENTAAGPAGSGVSDQAAPGRPQSADPGAEERRAGRATGSIPLGDLDKPKSAGQAGAPFDPCGSDGLDWADWPAPVRPTDGKPHAPTQIKPGGDGTGVQCRWDNSGAITIGPGGSSAPQGGLFTTTIAWGRDLQTDPAKRPGSTTKTWGGRSGWSLPGNSKSGPTCTAVADLGEGRGAAGVVVQNARFAADAPACDVVDSVINAIVAQVK</sequence>
<dbReference type="PROSITE" id="PS51257">
    <property type="entry name" value="PROKAR_LIPOPROTEIN"/>
    <property type="match status" value="1"/>
</dbReference>
<proteinExistence type="predicted"/>
<dbReference type="RefSeq" id="WP_091454915.1">
    <property type="nucleotide sequence ID" value="NZ_FMZZ01000013.1"/>
</dbReference>
<reference evidence="3" key="1">
    <citation type="submission" date="2016-10" db="EMBL/GenBank/DDBJ databases">
        <authorList>
            <person name="Varghese N."/>
            <person name="Submissions S."/>
        </authorList>
    </citation>
    <scope>NUCLEOTIDE SEQUENCE [LARGE SCALE GENOMIC DNA]</scope>
    <source>
        <strain evidence="3">IBRC-M 10403</strain>
    </source>
</reference>
<evidence type="ECO:0000313" key="2">
    <source>
        <dbReference type="EMBL" id="SDD56596.1"/>
    </source>
</evidence>
<accession>A0A1G6VUT8</accession>
<dbReference type="OrthoDB" id="3692613at2"/>
<evidence type="ECO:0000256" key="1">
    <source>
        <dbReference type="SAM" id="MobiDB-lite"/>
    </source>
</evidence>
<dbReference type="STRING" id="1271860.SAMN05216174_11375"/>
<gene>
    <name evidence="2" type="ORF">SAMN05216174_11375</name>
</gene>
<dbReference type="Proteomes" id="UP000199501">
    <property type="component" value="Unassembled WGS sequence"/>
</dbReference>
<evidence type="ECO:0000313" key="3">
    <source>
        <dbReference type="Proteomes" id="UP000199501"/>
    </source>
</evidence>
<feature type="region of interest" description="Disordered" evidence="1">
    <location>
        <begin position="27"/>
        <end position="124"/>
    </location>
</feature>
<protein>
    <recommendedName>
        <fullName evidence="4">DUF3558 domain-containing protein</fullName>
    </recommendedName>
</protein>
<keyword evidence="3" id="KW-1185">Reference proteome</keyword>